<proteinExistence type="predicted"/>
<dbReference type="Proteomes" id="UP000887116">
    <property type="component" value="Unassembled WGS sequence"/>
</dbReference>
<keyword evidence="2" id="KW-1185">Reference proteome</keyword>
<dbReference type="OrthoDB" id="6423531at2759"/>
<evidence type="ECO:0000313" key="2">
    <source>
        <dbReference type="Proteomes" id="UP000887116"/>
    </source>
</evidence>
<protein>
    <submittedName>
        <fullName evidence="1">Uncharacterized protein</fullName>
    </submittedName>
</protein>
<sequence length="229" mass="26861">MDLLAASDFCSSGDEDPQRAPLAFLIERPTRKITANTVPRDGFEFIHKSRQEDLISGALYMLSPRQKNLVWNRKMADFFKKRAIRLQADEKNLVKNFPLKINLPAKDEKQWCLFCLGSGLYNEVYVEPCDEKVEANLPLLSIVSHLKQDMVKLVLRYLYRWFLIINMNESIALWVYSLLSYLKHPVDARYQSFLNIFKAEIRKRLSTSKKYNYRRLCLILTILNKNFSA</sequence>
<dbReference type="EMBL" id="BMAO01028522">
    <property type="protein sequence ID" value="GFR25373.1"/>
    <property type="molecule type" value="Genomic_DNA"/>
</dbReference>
<accession>A0A8X6JHE9</accession>
<evidence type="ECO:0000313" key="1">
    <source>
        <dbReference type="EMBL" id="GFR25373.1"/>
    </source>
</evidence>
<comment type="caution">
    <text evidence="1">The sequence shown here is derived from an EMBL/GenBank/DDBJ whole genome shotgun (WGS) entry which is preliminary data.</text>
</comment>
<organism evidence="1 2">
    <name type="scientific">Trichonephila clavata</name>
    <name type="common">Joro spider</name>
    <name type="synonym">Nephila clavata</name>
    <dbReference type="NCBI Taxonomy" id="2740835"/>
    <lineage>
        <taxon>Eukaryota</taxon>
        <taxon>Metazoa</taxon>
        <taxon>Ecdysozoa</taxon>
        <taxon>Arthropoda</taxon>
        <taxon>Chelicerata</taxon>
        <taxon>Arachnida</taxon>
        <taxon>Araneae</taxon>
        <taxon>Araneomorphae</taxon>
        <taxon>Entelegynae</taxon>
        <taxon>Araneoidea</taxon>
        <taxon>Nephilidae</taxon>
        <taxon>Trichonephila</taxon>
    </lineage>
</organism>
<gene>
    <name evidence="1" type="primary">AVEN_166608_1</name>
    <name evidence="1" type="ORF">TNCT_464001</name>
</gene>
<reference evidence="1" key="1">
    <citation type="submission" date="2020-07" db="EMBL/GenBank/DDBJ databases">
        <title>Multicomponent nature underlies the extraordinary mechanical properties of spider dragline silk.</title>
        <authorList>
            <person name="Kono N."/>
            <person name="Nakamura H."/>
            <person name="Mori M."/>
            <person name="Yoshida Y."/>
            <person name="Ohtoshi R."/>
            <person name="Malay A.D."/>
            <person name="Moran D.A.P."/>
            <person name="Tomita M."/>
            <person name="Numata K."/>
            <person name="Arakawa K."/>
        </authorList>
    </citation>
    <scope>NUCLEOTIDE SEQUENCE</scope>
</reference>
<name>A0A8X6JHE9_TRICU</name>
<dbReference type="GO" id="GO:0000387">
    <property type="term" value="P:spliceosomal snRNP assembly"/>
    <property type="evidence" value="ECO:0007669"/>
    <property type="project" value="InterPro"/>
</dbReference>
<dbReference type="Pfam" id="PF04938">
    <property type="entry name" value="SIP1"/>
    <property type="match status" value="1"/>
</dbReference>
<dbReference type="InterPro" id="IPR035426">
    <property type="entry name" value="Gemin2/Brr1"/>
</dbReference>
<dbReference type="Gene3D" id="1.20.58.1070">
    <property type="match status" value="1"/>
</dbReference>
<dbReference type="AlphaFoldDB" id="A0A8X6JHE9"/>